<dbReference type="InterPro" id="IPR015421">
    <property type="entry name" value="PyrdxlP-dep_Trfase_major"/>
</dbReference>
<dbReference type="EMBL" id="CAEZYO010000054">
    <property type="protein sequence ID" value="CAB4737433.1"/>
    <property type="molecule type" value="Genomic_DNA"/>
</dbReference>
<protein>
    <submittedName>
        <fullName evidence="1">Unannotated protein</fullName>
    </submittedName>
</protein>
<dbReference type="GO" id="GO:0030170">
    <property type="term" value="F:pyridoxal phosphate binding"/>
    <property type="evidence" value="ECO:0007669"/>
    <property type="project" value="TreeGrafter"/>
</dbReference>
<dbReference type="PANTHER" id="PTHR30244">
    <property type="entry name" value="TRANSAMINASE"/>
    <property type="match status" value="1"/>
</dbReference>
<reference evidence="1" key="1">
    <citation type="submission" date="2020-05" db="EMBL/GenBank/DDBJ databases">
        <authorList>
            <person name="Chiriac C."/>
            <person name="Salcher M."/>
            <person name="Ghai R."/>
            <person name="Kavagutti S V."/>
        </authorList>
    </citation>
    <scope>NUCLEOTIDE SEQUENCE</scope>
</reference>
<dbReference type="PANTHER" id="PTHR30244:SF34">
    <property type="entry name" value="DTDP-4-AMINO-4,6-DIDEOXYGALACTOSE TRANSAMINASE"/>
    <property type="match status" value="1"/>
</dbReference>
<gene>
    <name evidence="1" type="ORF">UFOPK2731_01262</name>
</gene>
<proteinExistence type="predicted"/>
<name>A0A6J6SRP5_9ZZZZ</name>
<dbReference type="InterPro" id="IPR015422">
    <property type="entry name" value="PyrdxlP-dep_Trfase_small"/>
</dbReference>
<accession>A0A6J6SRP5</accession>
<sequence length="392" mass="43768">MSENLSWRFQGNELNYLVEVLKSGFKAGADGAFTTRLEKEFADSHKSKYAIAFNSGTSTLHAILLALGVGPGDEVLVPSLTPLMCGLTPHYTGATPVYVDVNKDTFLIDPLDIREKITEKTKVIMVVHMYGAVCDMKAIMQIAEEFDLPLVEDCAQCHRGQTESGHFAGTLGIAGSWSFENSKQLTSGDGGIVTTDDENIATKIRKIGGLGFKTLTAGAGRVRTDRDRLQNPDWERFDAIGYNYRMNQLAAAVALAQVEKQDYFIGLRKLSGKKYTQSLLGSNLLTPQKIISGNINSFYTFSAKFNTEQNDVTWYDFRKKYMEFGGDGIYAASKLLYQEPIFRDLKIGRHTTPVAEVLQKQLMNFTTNQANESEMDRQCEILRKTRKFYGDL</sequence>
<evidence type="ECO:0000313" key="1">
    <source>
        <dbReference type="EMBL" id="CAB4737433.1"/>
    </source>
</evidence>
<dbReference type="SUPFAM" id="SSF53383">
    <property type="entry name" value="PLP-dependent transferases"/>
    <property type="match status" value="1"/>
</dbReference>
<dbReference type="Gene3D" id="3.40.640.10">
    <property type="entry name" value="Type I PLP-dependent aspartate aminotransferase-like (Major domain)"/>
    <property type="match status" value="1"/>
</dbReference>
<dbReference type="GO" id="GO:0008483">
    <property type="term" value="F:transaminase activity"/>
    <property type="evidence" value="ECO:0007669"/>
    <property type="project" value="TreeGrafter"/>
</dbReference>
<dbReference type="AlphaFoldDB" id="A0A6J6SRP5"/>
<dbReference type="InterPro" id="IPR000653">
    <property type="entry name" value="DegT/StrS_aminotransferase"/>
</dbReference>
<dbReference type="PIRSF" id="PIRSF000390">
    <property type="entry name" value="PLP_StrS"/>
    <property type="match status" value="1"/>
</dbReference>
<dbReference type="GO" id="GO:0000271">
    <property type="term" value="P:polysaccharide biosynthetic process"/>
    <property type="evidence" value="ECO:0007669"/>
    <property type="project" value="TreeGrafter"/>
</dbReference>
<dbReference type="Gene3D" id="3.90.1150.10">
    <property type="entry name" value="Aspartate Aminotransferase, domain 1"/>
    <property type="match status" value="1"/>
</dbReference>
<organism evidence="1">
    <name type="scientific">freshwater metagenome</name>
    <dbReference type="NCBI Taxonomy" id="449393"/>
    <lineage>
        <taxon>unclassified sequences</taxon>
        <taxon>metagenomes</taxon>
        <taxon>ecological metagenomes</taxon>
    </lineage>
</organism>
<dbReference type="InterPro" id="IPR015424">
    <property type="entry name" value="PyrdxlP-dep_Trfase"/>
</dbReference>
<dbReference type="Pfam" id="PF01041">
    <property type="entry name" value="DegT_DnrJ_EryC1"/>
    <property type="match status" value="1"/>
</dbReference>